<name>A0A1G1SUB4_9BACT</name>
<dbReference type="Proteomes" id="UP000177506">
    <property type="component" value="Unassembled WGS sequence"/>
</dbReference>
<dbReference type="InterPro" id="IPR002925">
    <property type="entry name" value="Dienelactn_hydro"/>
</dbReference>
<organism evidence="2 3">
    <name type="scientific">Hymenobacter coccineus</name>
    <dbReference type="NCBI Taxonomy" id="1908235"/>
    <lineage>
        <taxon>Bacteria</taxon>
        <taxon>Pseudomonadati</taxon>
        <taxon>Bacteroidota</taxon>
        <taxon>Cytophagia</taxon>
        <taxon>Cytophagales</taxon>
        <taxon>Hymenobacteraceae</taxon>
        <taxon>Hymenobacter</taxon>
    </lineage>
</organism>
<dbReference type="Gene3D" id="3.40.50.1820">
    <property type="entry name" value="alpha/beta hydrolase"/>
    <property type="match status" value="1"/>
</dbReference>
<evidence type="ECO:0000313" key="3">
    <source>
        <dbReference type="Proteomes" id="UP000177506"/>
    </source>
</evidence>
<protein>
    <recommendedName>
        <fullName evidence="1">Dienelactone hydrolase domain-containing protein</fullName>
    </recommendedName>
</protein>
<dbReference type="AlphaFoldDB" id="A0A1G1SUB4"/>
<dbReference type="Pfam" id="PF01738">
    <property type="entry name" value="DLH"/>
    <property type="match status" value="1"/>
</dbReference>
<feature type="domain" description="Dienelactone hydrolase" evidence="1">
    <location>
        <begin position="138"/>
        <end position="250"/>
    </location>
</feature>
<reference evidence="2 3" key="1">
    <citation type="submission" date="2016-08" db="EMBL/GenBank/DDBJ databases">
        <title>Hymenobacter coccineus sp. nov., Hymenobacter lapidarius sp. nov. and Hymenobacter glacialis sp. nov., isolated from Antarctic soil.</title>
        <authorList>
            <person name="Sedlacek I."/>
            <person name="Kralova S."/>
            <person name="Kyrova K."/>
            <person name="Maslanova I."/>
            <person name="Stankova E."/>
            <person name="Vrbovska V."/>
            <person name="Nemec M."/>
            <person name="Bartak M."/>
            <person name="Svec P."/>
            <person name="Busse H.-J."/>
            <person name="Pantucek R."/>
        </authorList>
    </citation>
    <scope>NUCLEOTIDE SEQUENCE [LARGE SCALE GENOMIC DNA]</scope>
    <source>
        <strain evidence="2 3">CCM 8649</strain>
    </source>
</reference>
<dbReference type="SUPFAM" id="SSF53474">
    <property type="entry name" value="alpha/beta-Hydrolases"/>
    <property type="match status" value="1"/>
</dbReference>
<evidence type="ECO:0000313" key="2">
    <source>
        <dbReference type="EMBL" id="OGX82191.1"/>
    </source>
</evidence>
<dbReference type="GO" id="GO:0016787">
    <property type="term" value="F:hydrolase activity"/>
    <property type="evidence" value="ECO:0007669"/>
    <property type="project" value="InterPro"/>
</dbReference>
<gene>
    <name evidence="2" type="ORF">BEN49_14295</name>
</gene>
<proteinExistence type="predicted"/>
<accession>A0A1G1SUB4</accession>
<evidence type="ECO:0000259" key="1">
    <source>
        <dbReference type="Pfam" id="PF01738"/>
    </source>
</evidence>
<dbReference type="EMBL" id="MDZA01000435">
    <property type="protein sequence ID" value="OGX82191.1"/>
    <property type="molecule type" value="Genomic_DNA"/>
</dbReference>
<dbReference type="InterPro" id="IPR029058">
    <property type="entry name" value="AB_hydrolase_fold"/>
</dbReference>
<keyword evidence="3" id="KW-1185">Reference proteome</keyword>
<sequence>MHPQQHGLAVPELAQLTQWSGDAQVTGDSLYRLLRSWQHYPKPRRTGIICRYEVKLDSTHTVPYLVYVPQHYDHRLPTKLLVYYKGGWLNRKQLPANYAKEIVLDNPTFRYLDEQNTIELFPCLRQDLAIYGNYGYQHLQQMIAQTKRVLNIDDNRVYLSGFSDGGKTVFNVASLTPSAFAGFYAINGGLASRPQFLNLAARPLLAFIAQADELISPASVLAYAEQARHFGADWQVRRLPARTHYYAPYQQEVLPALFAHLTVVSRNPFPTRVTYAKGYNSSDLPGLDWVQCRMSSTKAPAATHQVDSIRVVNMVGEASRYRNGEKDGQVRATCFNNTYTVETSLVDELTLYISPVMVDLTQPIRVVVNGQQRYQGVVTYSKNFLGQRFAANFDRQQLFINELIIKL</sequence>
<comment type="caution">
    <text evidence="2">The sequence shown here is derived from an EMBL/GenBank/DDBJ whole genome shotgun (WGS) entry which is preliminary data.</text>
</comment>